<keyword evidence="3 5" id="KW-0067">ATP-binding</keyword>
<sequence>MQITFAPSRQSSVGIEWELGLVDLTSGELAPAGPQIVAACQGGSQAPIRGEYLQTMVELTSGVHLRVADAVDDLAGHLAEVRAAAAELGIGLLGSGTHPFSIAAAQPLTPGPRYQRVAERNAYWGSQMAICGTHVHIGVDNKNKALPITASLARFYPYLLAISCSSPYWEGQDCGYASQRTMLFQQLATNGLPYPMQDWAAFEDYAEDLLRSGMISLPDEIRWDVRPSPKFGTVENRVADSVPTLGELGAIAALTQCFVEYTSRSYTADRTLEALPPWLVKENKWRAARYGLDAEVITPRQQNPVPLRDGLAQWLERLQPVATDLGCTEELRFVWQLAERGVSYQRQLATGSPQAALRLLLDETGSRTPFAD</sequence>
<evidence type="ECO:0000256" key="1">
    <source>
        <dbReference type="ARBA" id="ARBA00022598"/>
    </source>
</evidence>
<comment type="function">
    <text evidence="5">ATP-dependent carboxylate-amine ligase which exhibits weak glutamate--cysteine ligase activity.</text>
</comment>
<evidence type="ECO:0000313" key="7">
    <source>
        <dbReference type="Proteomes" id="UP000226079"/>
    </source>
</evidence>
<organism evidence="6 7">
    <name type="scientific">Propionicimonas paludicola</name>
    <dbReference type="NCBI Taxonomy" id="185243"/>
    <lineage>
        <taxon>Bacteria</taxon>
        <taxon>Bacillati</taxon>
        <taxon>Actinomycetota</taxon>
        <taxon>Actinomycetes</taxon>
        <taxon>Propionibacteriales</taxon>
        <taxon>Nocardioidaceae</taxon>
        <taxon>Propionicimonas</taxon>
    </lineage>
</organism>
<accession>A0A2A9CW92</accession>
<dbReference type="EMBL" id="PDJC01000001">
    <property type="protein sequence ID" value="PFG18401.1"/>
    <property type="molecule type" value="Genomic_DNA"/>
</dbReference>
<gene>
    <name evidence="6" type="ORF">ATK74_2989</name>
</gene>
<dbReference type="Pfam" id="PF04107">
    <property type="entry name" value="GCS2"/>
    <property type="match status" value="1"/>
</dbReference>
<keyword evidence="1 5" id="KW-0436">Ligase</keyword>
<evidence type="ECO:0000256" key="3">
    <source>
        <dbReference type="ARBA" id="ARBA00022840"/>
    </source>
</evidence>
<dbReference type="Proteomes" id="UP000226079">
    <property type="component" value="Unassembled WGS sequence"/>
</dbReference>
<dbReference type="PANTHER" id="PTHR36510:SF1">
    <property type="entry name" value="GLUTAMATE--CYSTEINE LIGASE 2-RELATED"/>
    <property type="match status" value="1"/>
</dbReference>
<evidence type="ECO:0000256" key="5">
    <source>
        <dbReference type="HAMAP-Rule" id="MF_01609"/>
    </source>
</evidence>
<dbReference type="InterPro" id="IPR011793">
    <property type="entry name" value="YbdK"/>
</dbReference>
<name>A0A2A9CW92_9ACTN</name>
<keyword evidence="2 5" id="KW-0547">Nucleotide-binding</keyword>
<dbReference type="InterPro" id="IPR006336">
    <property type="entry name" value="GCS2"/>
</dbReference>
<protein>
    <recommendedName>
        <fullName evidence="5">Putative glutamate--cysteine ligase 2</fullName>
        <ecNumber evidence="5">6.3.2.2</ecNumber>
    </recommendedName>
    <alternativeName>
        <fullName evidence="5">Gamma-glutamylcysteine synthetase 2</fullName>
        <shortName evidence="5">GCS 2</shortName>
        <shortName evidence="5">Gamma-GCS 2</shortName>
    </alternativeName>
</protein>
<dbReference type="GO" id="GO:0042398">
    <property type="term" value="P:modified amino acid biosynthetic process"/>
    <property type="evidence" value="ECO:0007669"/>
    <property type="project" value="InterPro"/>
</dbReference>
<dbReference type="SUPFAM" id="SSF55931">
    <property type="entry name" value="Glutamine synthetase/guanido kinase"/>
    <property type="match status" value="1"/>
</dbReference>
<proteinExistence type="inferred from homology"/>
<dbReference type="Gene3D" id="3.30.590.20">
    <property type="match status" value="1"/>
</dbReference>
<evidence type="ECO:0000313" key="6">
    <source>
        <dbReference type="EMBL" id="PFG18401.1"/>
    </source>
</evidence>
<dbReference type="EC" id="6.3.2.2" evidence="5"/>
<dbReference type="AlphaFoldDB" id="A0A2A9CW92"/>
<comment type="caution">
    <text evidence="6">The sequence shown here is derived from an EMBL/GenBank/DDBJ whole genome shotgun (WGS) entry which is preliminary data.</text>
</comment>
<dbReference type="OrthoDB" id="9769628at2"/>
<dbReference type="InterPro" id="IPR014746">
    <property type="entry name" value="Gln_synth/guanido_kin_cat_dom"/>
</dbReference>
<keyword evidence="7" id="KW-1185">Reference proteome</keyword>
<comment type="similarity">
    <text evidence="5">Belongs to the glutamate--cysteine ligase type 2 family. YbdK subfamily.</text>
</comment>
<dbReference type="GO" id="GO:0004357">
    <property type="term" value="F:glutamate-cysteine ligase activity"/>
    <property type="evidence" value="ECO:0007669"/>
    <property type="project" value="UniProtKB-EC"/>
</dbReference>
<evidence type="ECO:0000256" key="4">
    <source>
        <dbReference type="ARBA" id="ARBA00048819"/>
    </source>
</evidence>
<dbReference type="GO" id="GO:0005524">
    <property type="term" value="F:ATP binding"/>
    <property type="evidence" value="ECO:0007669"/>
    <property type="project" value="UniProtKB-KW"/>
</dbReference>
<dbReference type="NCBIfam" id="TIGR02050">
    <property type="entry name" value="gshA_cyan_rel"/>
    <property type="match status" value="1"/>
</dbReference>
<dbReference type="HAMAP" id="MF_01609">
    <property type="entry name" value="Glu_cys_ligase_2"/>
    <property type="match status" value="1"/>
</dbReference>
<dbReference type="RefSeq" id="WP_098461761.1">
    <property type="nucleotide sequence ID" value="NZ_PDJC01000001.1"/>
</dbReference>
<dbReference type="NCBIfam" id="NF010042">
    <property type="entry name" value="PRK13517.1-2"/>
    <property type="match status" value="1"/>
</dbReference>
<reference evidence="6 7" key="1">
    <citation type="submission" date="2017-10" db="EMBL/GenBank/DDBJ databases">
        <title>Sequencing the genomes of 1000 actinobacteria strains.</title>
        <authorList>
            <person name="Klenk H.-P."/>
        </authorList>
    </citation>
    <scope>NUCLEOTIDE SEQUENCE [LARGE SCALE GENOMIC DNA]</scope>
    <source>
        <strain evidence="6 7">DSM 15597</strain>
    </source>
</reference>
<dbReference type="InterPro" id="IPR050141">
    <property type="entry name" value="GCL_type2/YbdK_subfam"/>
</dbReference>
<evidence type="ECO:0000256" key="2">
    <source>
        <dbReference type="ARBA" id="ARBA00022741"/>
    </source>
</evidence>
<comment type="catalytic activity">
    <reaction evidence="4 5">
        <text>L-cysteine + L-glutamate + ATP = gamma-L-glutamyl-L-cysteine + ADP + phosphate + H(+)</text>
        <dbReference type="Rhea" id="RHEA:13285"/>
        <dbReference type="ChEBI" id="CHEBI:15378"/>
        <dbReference type="ChEBI" id="CHEBI:29985"/>
        <dbReference type="ChEBI" id="CHEBI:30616"/>
        <dbReference type="ChEBI" id="CHEBI:35235"/>
        <dbReference type="ChEBI" id="CHEBI:43474"/>
        <dbReference type="ChEBI" id="CHEBI:58173"/>
        <dbReference type="ChEBI" id="CHEBI:456216"/>
        <dbReference type="EC" id="6.3.2.2"/>
    </reaction>
</comment>
<dbReference type="PANTHER" id="PTHR36510">
    <property type="entry name" value="GLUTAMATE--CYSTEINE LIGASE 2-RELATED"/>
    <property type="match status" value="1"/>
</dbReference>